<dbReference type="PRINTS" id="PR00147">
    <property type="entry name" value="DNAPHOTLYASE"/>
</dbReference>
<dbReference type="EC" id="4.1.99.3" evidence="2"/>
<dbReference type="PROSITE" id="PS51645">
    <property type="entry name" value="PHR_CRY_ALPHA_BETA"/>
    <property type="match status" value="1"/>
</dbReference>
<dbReference type="InterPro" id="IPR014729">
    <property type="entry name" value="Rossmann-like_a/b/a_fold"/>
</dbReference>
<dbReference type="Pfam" id="PF00875">
    <property type="entry name" value="DNA_photolyase"/>
    <property type="match status" value="1"/>
</dbReference>
<feature type="region of interest" description="Disordered" evidence="11">
    <location>
        <begin position="171"/>
        <end position="196"/>
    </location>
</feature>
<evidence type="ECO:0000256" key="5">
    <source>
        <dbReference type="ARBA" id="ARBA00022827"/>
    </source>
</evidence>
<feature type="domain" description="Photolyase/cryptochrome alpha/beta" evidence="12">
    <location>
        <begin position="17"/>
        <end position="145"/>
    </location>
</feature>
<evidence type="ECO:0000256" key="10">
    <source>
        <dbReference type="RuleBase" id="RU004182"/>
    </source>
</evidence>
<evidence type="ECO:0000256" key="8">
    <source>
        <dbReference type="PIRSR" id="PIRSR602081-1"/>
    </source>
</evidence>
<dbReference type="GO" id="GO:0003904">
    <property type="term" value="F:deoxyribodipyrimidine photo-lyase activity"/>
    <property type="evidence" value="ECO:0007669"/>
    <property type="project" value="UniProtKB-EC"/>
</dbReference>
<dbReference type="EMBL" id="LC066397">
    <property type="protein sequence ID" value="BAT31552.1"/>
    <property type="molecule type" value="Genomic_DNA"/>
</dbReference>
<comment type="cofactor">
    <cofactor evidence="1">
        <name>(6R)-5,10-methylene-5,6,7,8-tetrahydrofolate</name>
        <dbReference type="ChEBI" id="CHEBI:15636"/>
    </cofactor>
</comment>
<keyword evidence="5 8" id="KW-0274">FAD</keyword>
<dbReference type="InterPro" id="IPR006050">
    <property type="entry name" value="DNA_photolyase_N"/>
</dbReference>
<dbReference type="InterPro" id="IPR002081">
    <property type="entry name" value="Cryptochrome/DNA_photolyase_1"/>
</dbReference>
<dbReference type="Pfam" id="PF03441">
    <property type="entry name" value="FAD_binding_7"/>
    <property type="match status" value="1"/>
</dbReference>
<evidence type="ECO:0000259" key="12">
    <source>
        <dbReference type="PROSITE" id="PS51645"/>
    </source>
</evidence>
<organism evidence="13">
    <name type="scientific">Fulvimarina pelagi</name>
    <dbReference type="NCBI Taxonomy" id="217511"/>
    <lineage>
        <taxon>Bacteria</taxon>
        <taxon>Pseudomonadati</taxon>
        <taxon>Pseudomonadota</taxon>
        <taxon>Alphaproteobacteria</taxon>
        <taxon>Hyphomicrobiales</taxon>
        <taxon>Aurantimonadaceae</taxon>
        <taxon>Fulvimarina</taxon>
    </lineage>
</organism>
<keyword evidence="6 10" id="KW-0157">Chromophore</keyword>
<feature type="binding site" evidence="8">
    <location>
        <begin position="389"/>
        <end position="391"/>
    </location>
    <ligand>
        <name>FAD</name>
        <dbReference type="ChEBI" id="CHEBI:57692"/>
    </ligand>
</feature>
<dbReference type="GO" id="GO:0009416">
    <property type="term" value="P:response to light stimulus"/>
    <property type="evidence" value="ECO:0007669"/>
    <property type="project" value="TreeGrafter"/>
</dbReference>
<dbReference type="RefSeq" id="WP_007066113.1">
    <property type="nucleotide sequence ID" value="NZ_BBWO01000005.1"/>
</dbReference>
<feature type="binding site" evidence="8">
    <location>
        <position position="289"/>
    </location>
    <ligand>
        <name>FAD</name>
        <dbReference type="ChEBI" id="CHEBI:57692"/>
    </ligand>
</feature>
<evidence type="ECO:0000256" key="7">
    <source>
        <dbReference type="ARBA" id="ARBA00033999"/>
    </source>
</evidence>
<feature type="site" description="Electron transfer via tryptophanyl radical" evidence="9">
    <location>
        <position position="323"/>
    </location>
</feature>
<feature type="binding site" evidence="8">
    <location>
        <begin position="250"/>
        <end position="254"/>
    </location>
    <ligand>
        <name>FAD</name>
        <dbReference type="ChEBI" id="CHEBI:57692"/>
    </ligand>
</feature>
<name>A0A0P0ZAG6_9HYPH</name>
<accession>A0A0P0ZAG6</accession>
<dbReference type="FunFam" id="1.10.579.10:FF:000003">
    <property type="entry name" value="Deoxyribodipyrimidine photo-lyase"/>
    <property type="match status" value="1"/>
</dbReference>
<protein>
    <recommendedName>
        <fullName evidence="3">Deoxyribodipyrimidine photo-lyase</fullName>
        <ecNumber evidence="2">4.1.99.3</ecNumber>
    </recommendedName>
</protein>
<evidence type="ECO:0000256" key="6">
    <source>
        <dbReference type="ARBA" id="ARBA00022991"/>
    </source>
</evidence>
<proteinExistence type="inferred from homology"/>
<feature type="binding site" evidence="8">
    <location>
        <position position="238"/>
    </location>
    <ligand>
        <name>FAD</name>
        <dbReference type="ChEBI" id="CHEBI:57692"/>
    </ligand>
</feature>
<dbReference type="PANTHER" id="PTHR11455:SF9">
    <property type="entry name" value="CRYPTOCHROME CIRCADIAN CLOCK 5 ISOFORM X1"/>
    <property type="match status" value="1"/>
</dbReference>
<dbReference type="InterPro" id="IPR005101">
    <property type="entry name" value="Cryptochr/Photolyase_FAD-bd"/>
</dbReference>
<dbReference type="GO" id="GO:0071949">
    <property type="term" value="F:FAD binding"/>
    <property type="evidence" value="ECO:0007669"/>
    <property type="project" value="TreeGrafter"/>
</dbReference>
<evidence type="ECO:0000256" key="4">
    <source>
        <dbReference type="ARBA" id="ARBA00022630"/>
    </source>
</evidence>
<dbReference type="PANTHER" id="PTHR11455">
    <property type="entry name" value="CRYPTOCHROME"/>
    <property type="match status" value="1"/>
</dbReference>
<dbReference type="Gene3D" id="1.10.579.10">
    <property type="entry name" value="DNA Cyclobutane Dipyrimidine Photolyase, subunit A, domain 3"/>
    <property type="match status" value="1"/>
</dbReference>
<evidence type="ECO:0000256" key="1">
    <source>
        <dbReference type="ARBA" id="ARBA00001932"/>
    </source>
</evidence>
<keyword evidence="13" id="KW-0456">Lyase</keyword>
<feature type="site" description="Electron transfer via tryptophanyl radical" evidence="9">
    <location>
        <position position="399"/>
    </location>
</feature>
<dbReference type="OrthoDB" id="9772484at2"/>
<comment type="cofactor">
    <cofactor evidence="8">
        <name>FAD</name>
        <dbReference type="ChEBI" id="CHEBI:57692"/>
    </cofactor>
    <text evidence="8">Binds 1 FAD per subunit.</text>
</comment>
<dbReference type="InterPro" id="IPR036155">
    <property type="entry name" value="Crypto/Photolyase_N_sf"/>
</dbReference>
<evidence type="ECO:0000256" key="9">
    <source>
        <dbReference type="PIRSR" id="PIRSR602081-2"/>
    </source>
</evidence>
<sequence length="492" mass="56372">MARSKAPKSETADQETGPIVVWLRDDLRLDDNPALALAAETNRPIVPLVVLDEESDGVRALGGAHKWWLHHSLESFASSLRGKGSRLTLRRGKAKDQVLDVIEKTGASALFFNRRYDQASRAVDDAIGEALGDQVSVERFTANLLHDPENVETTSGGYYKVFTPFWRKVSESGPRDPIDPPDGLKQPDTFPQSDDLEDWELLPTKPDWSGGIADFWTPGEKAAHDRFETFCDDLLSDYHKGRERPYADDTSRMSPYLRWGEISPYRLWHTAQAYANRRKTVPDEAIRTFLQELVWRDFNYHLLFHFGPLADKNFNDRFDNFSWRSSKKDLKAWQNGLTGYPIVDAGMRQLWKTGWMHNRVRMIVGSFLTKDLLIDWRDGERWFWDTLVDGDIASNTAQWQWIGGAGADAQPFFRIFNPITQSERFDKNGAYIRQFVPELKEMPDKHIHAPWKADKDVLEKAGVKLGETYPEPLVDHSEARDRALSAYDEVKG</sequence>
<comment type="catalytic activity">
    <reaction evidence="7">
        <text>cyclobutadipyrimidine (in DNA) = 2 pyrimidine residues (in DNA).</text>
        <dbReference type="EC" id="4.1.99.3"/>
    </reaction>
</comment>
<comment type="similarity">
    <text evidence="10">Belongs to the DNA photolyase family.</text>
</comment>
<dbReference type="SUPFAM" id="SSF48173">
    <property type="entry name" value="Cryptochrome/photolyase FAD-binding domain"/>
    <property type="match status" value="1"/>
</dbReference>
<dbReference type="InterPro" id="IPR036134">
    <property type="entry name" value="Crypto/Photolyase_FAD-like_sf"/>
</dbReference>
<keyword evidence="4 8" id="KW-0285">Flavoprotein</keyword>
<evidence type="ECO:0000256" key="2">
    <source>
        <dbReference type="ARBA" id="ARBA00013149"/>
    </source>
</evidence>
<dbReference type="Gene3D" id="1.25.40.80">
    <property type="match status" value="1"/>
</dbReference>
<dbReference type="Gene3D" id="3.40.50.620">
    <property type="entry name" value="HUPs"/>
    <property type="match status" value="1"/>
</dbReference>
<evidence type="ECO:0000313" key="13">
    <source>
        <dbReference type="EMBL" id="BAT31552.1"/>
    </source>
</evidence>
<dbReference type="InterPro" id="IPR018394">
    <property type="entry name" value="DNA_photolyase_1_CS_C"/>
</dbReference>
<reference evidence="13" key="1">
    <citation type="journal article" date="2015" name="Proc. Natl. Acad. Sci. U.S.A.">
        <title>Bacterial clade with the ribosomal RNA operon on a small plasmid rather than the chromosome.</title>
        <authorList>
            <person name="Anda M."/>
            <person name="Ohtsubo Y."/>
            <person name="Okubo T."/>
            <person name="Sugawara M."/>
            <person name="Nagata Y."/>
            <person name="Tsuda M."/>
            <person name="Minamisawa K."/>
            <person name="Mitsui H."/>
        </authorList>
    </citation>
    <scope>NUCLEOTIDE SEQUENCE</scope>
    <source>
        <strain evidence="13">DSM 15513</strain>
    </source>
</reference>
<dbReference type="GO" id="GO:0000719">
    <property type="term" value="P:photoreactive repair"/>
    <property type="evidence" value="ECO:0007669"/>
    <property type="project" value="UniProtKB-ARBA"/>
</dbReference>
<evidence type="ECO:0000256" key="3">
    <source>
        <dbReference type="ARBA" id="ARBA00014046"/>
    </source>
</evidence>
<dbReference type="GO" id="GO:0003677">
    <property type="term" value="F:DNA binding"/>
    <property type="evidence" value="ECO:0007669"/>
    <property type="project" value="TreeGrafter"/>
</dbReference>
<dbReference type="PROSITE" id="PS00394">
    <property type="entry name" value="DNA_PHOTOLYASES_1_1"/>
    <property type="match status" value="1"/>
</dbReference>
<dbReference type="AlphaFoldDB" id="A0A0P0ZAG6"/>
<evidence type="ECO:0000256" key="11">
    <source>
        <dbReference type="SAM" id="MobiDB-lite"/>
    </source>
</evidence>
<dbReference type="SUPFAM" id="SSF52425">
    <property type="entry name" value="Cryptochrome/photolyase, N-terminal domain"/>
    <property type="match status" value="1"/>
</dbReference>
<feature type="site" description="Electron transfer via tryptophanyl radical" evidence="9">
    <location>
        <position position="376"/>
    </location>
</feature>